<keyword evidence="3 6" id="KW-0687">Ribonucleoprotein</keyword>
<evidence type="ECO:0000256" key="1">
    <source>
        <dbReference type="ARBA" id="ARBA00006471"/>
    </source>
</evidence>
<name>A0A0G1P3B4_9BACT</name>
<evidence type="ECO:0000256" key="5">
    <source>
        <dbReference type="ARBA" id="ARBA00035525"/>
    </source>
</evidence>
<evidence type="ECO:0000313" key="7">
    <source>
        <dbReference type="EMBL" id="KKT90884.1"/>
    </source>
</evidence>
<dbReference type="Gene3D" id="3.30.1490.10">
    <property type="match status" value="1"/>
</dbReference>
<dbReference type="PROSITE" id="PS00053">
    <property type="entry name" value="RIBOSOMAL_S8"/>
    <property type="match status" value="1"/>
</dbReference>
<dbReference type="Proteomes" id="UP000033966">
    <property type="component" value="Unassembled WGS sequence"/>
</dbReference>
<dbReference type="SUPFAM" id="SSF56047">
    <property type="entry name" value="Ribosomal protein S8"/>
    <property type="match status" value="1"/>
</dbReference>
<dbReference type="Gene3D" id="3.30.1370.30">
    <property type="match status" value="1"/>
</dbReference>
<organism evidence="7 8">
    <name type="scientific">Candidatus Jorgensenbacteria bacterium GW2011_GWA2_45_13</name>
    <dbReference type="NCBI Taxonomy" id="1618662"/>
    <lineage>
        <taxon>Bacteria</taxon>
        <taxon>Candidatus Joergenseniibacteriota</taxon>
    </lineage>
</organism>
<reference evidence="7 8" key="1">
    <citation type="journal article" date="2015" name="Nature">
        <title>rRNA introns, odd ribosomes, and small enigmatic genomes across a large radiation of phyla.</title>
        <authorList>
            <person name="Brown C.T."/>
            <person name="Hug L.A."/>
            <person name="Thomas B.C."/>
            <person name="Sharon I."/>
            <person name="Castelle C.J."/>
            <person name="Singh A."/>
            <person name="Wilkins M.J."/>
            <person name="Williams K.H."/>
            <person name="Banfield J.F."/>
        </authorList>
    </citation>
    <scope>NUCLEOTIDE SEQUENCE [LARGE SCALE GENOMIC DNA]</scope>
</reference>
<sequence length="123" mass="13883">MYIDLLVKAKNAEQAGKKSFKTPYSKMDHAVADQLVRYGFFKKTEIKGRSPKRSLEVVCNSDRPIHGIKFLSRPSLRRYGKYQEFRPVKGGNGIMVVSTSKGVMSGVQAKKDKIGGQVLFEIW</sequence>
<dbReference type="AlphaFoldDB" id="A0A0G1P3B4"/>
<evidence type="ECO:0000313" key="8">
    <source>
        <dbReference type="Proteomes" id="UP000033966"/>
    </source>
</evidence>
<dbReference type="GO" id="GO:0005737">
    <property type="term" value="C:cytoplasm"/>
    <property type="evidence" value="ECO:0007669"/>
    <property type="project" value="UniProtKB-ARBA"/>
</dbReference>
<dbReference type="GO" id="GO:1990904">
    <property type="term" value="C:ribonucleoprotein complex"/>
    <property type="evidence" value="ECO:0007669"/>
    <property type="project" value="UniProtKB-KW"/>
</dbReference>
<dbReference type="GO" id="GO:0003735">
    <property type="term" value="F:structural constituent of ribosome"/>
    <property type="evidence" value="ECO:0007669"/>
    <property type="project" value="InterPro"/>
</dbReference>
<dbReference type="InterPro" id="IPR035987">
    <property type="entry name" value="Ribosomal_uS8_sf"/>
</dbReference>
<evidence type="ECO:0000256" key="3">
    <source>
        <dbReference type="ARBA" id="ARBA00023274"/>
    </source>
</evidence>
<dbReference type="GO" id="GO:0006412">
    <property type="term" value="P:translation"/>
    <property type="evidence" value="ECO:0007669"/>
    <property type="project" value="InterPro"/>
</dbReference>
<keyword evidence="2 6" id="KW-0689">Ribosomal protein</keyword>
<comment type="caution">
    <text evidence="7">The sequence shown here is derived from an EMBL/GenBank/DDBJ whole genome shotgun (WGS) entry which is preliminary data.</text>
</comment>
<evidence type="ECO:0000256" key="2">
    <source>
        <dbReference type="ARBA" id="ARBA00022980"/>
    </source>
</evidence>
<evidence type="ECO:0000256" key="4">
    <source>
        <dbReference type="ARBA" id="ARBA00035258"/>
    </source>
</evidence>
<dbReference type="InterPro" id="IPR000630">
    <property type="entry name" value="Ribosomal_uS8"/>
</dbReference>
<dbReference type="EMBL" id="LCKF01000023">
    <property type="protein sequence ID" value="KKT90884.1"/>
    <property type="molecule type" value="Genomic_DNA"/>
</dbReference>
<dbReference type="InterPro" id="IPR047863">
    <property type="entry name" value="Ribosomal_uS8_CS"/>
</dbReference>
<protein>
    <recommendedName>
        <fullName evidence="4">Small ribosomal subunit protein uS8</fullName>
    </recommendedName>
    <alternativeName>
        <fullName evidence="5">30S ribosomal protein S8</fullName>
    </alternativeName>
</protein>
<dbReference type="Pfam" id="PF00410">
    <property type="entry name" value="Ribosomal_S8"/>
    <property type="match status" value="1"/>
</dbReference>
<dbReference type="GO" id="GO:0005840">
    <property type="term" value="C:ribosome"/>
    <property type="evidence" value="ECO:0007669"/>
    <property type="project" value="UniProtKB-KW"/>
</dbReference>
<comment type="similarity">
    <text evidence="1 6">Belongs to the universal ribosomal protein uS8 family.</text>
</comment>
<dbReference type="FunFam" id="3.30.1490.10:FF:000001">
    <property type="entry name" value="30S ribosomal protein S8"/>
    <property type="match status" value="1"/>
</dbReference>
<accession>A0A0G1P3B4</accession>
<gene>
    <name evidence="7" type="ORF">UW92_C0023G0009</name>
</gene>
<proteinExistence type="inferred from homology"/>
<evidence type="ECO:0000256" key="6">
    <source>
        <dbReference type="RuleBase" id="RU003660"/>
    </source>
</evidence>